<feature type="transmembrane region" description="Helical" evidence="5">
    <location>
        <begin position="341"/>
        <end position="360"/>
    </location>
</feature>
<dbReference type="InterPro" id="IPR051533">
    <property type="entry name" value="WaaL-like"/>
</dbReference>
<organism evidence="7">
    <name type="scientific">bioreactor metagenome</name>
    <dbReference type="NCBI Taxonomy" id="1076179"/>
    <lineage>
        <taxon>unclassified sequences</taxon>
        <taxon>metagenomes</taxon>
        <taxon>ecological metagenomes</taxon>
    </lineage>
</organism>
<keyword evidence="3 5" id="KW-1133">Transmembrane helix</keyword>
<comment type="caution">
    <text evidence="7">The sequence shown here is derived from an EMBL/GenBank/DDBJ whole genome shotgun (WGS) entry which is preliminary data.</text>
</comment>
<name>A0A644ZRU5_9ZZZZ</name>
<evidence type="ECO:0000256" key="3">
    <source>
        <dbReference type="ARBA" id="ARBA00022989"/>
    </source>
</evidence>
<dbReference type="EMBL" id="VSSQ01009978">
    <property type="protein sequence ID" value="MPM43108.1"/>
    <property type="molecule type" value="Genomic_DNA"/>
</dbReference>
<gene>
    <name evidence="7" type="ORF">SDC9_89781</name>
</gene>
<evidence type="ECO:0000256" key="4">
    <source>
        <dbReference type="ARBA" id="ARBA00023136"/>
    </source>
</evidence>
<dbReference type="InterPro" id="IPR007016">
    <property type="entry name" value="O-antigen_ligase-rel_domated"/>
</dbReference>
<evidence type="ECO:0000259" key="6">
    <source>
        <dbReference type="Pfam" id="PF04932"/>
    </source>
</evidence>
<keyword evidence="2 5" id="KW-0812">Transmembrane</keyword>
<feature type="transmembrane region" description="Helical" evidence="5">
    <location>
        <begin position="291"/>
        <end position="315"/>
    </location>
</feature>
<proteinExistence type="predicted"/>
<dbReference type="AlphaFoldDB" id="A0A644ZRU5"/>
<feature type="transmembrane region" description="Helical" evidence="5">
    <location>
        <begin position="172"/>
        <end position="201"/>
    </location>
</feature>
<feature type="transmembrane region" description="Helical" evidence="5">
    <location>
        <begin position="27"/>
        <end position="42"/>
    </location>
</feature>
<keyword evidence="4 5" id="KW-0472">Membrane</keyword>
<feature type="domain" description="O-antigen ligase-related" evidence="6">
    <location>
        <begin position="177"/>
        <end position="302"/>
    </location>
</feature>
<sequence length="617" mass="71900">MEKIIFPAILFLFPIFGKIIDFNESIFFYSLPPILIFYVIFIKKESFRFRLKQFIFLLFITISYSISYLFSKNFGSSYYFIFIFFNCFLMVLVSIKTISPKNFETGLLFSAAIFSIVFLLNKIHLFGINTSVLNDNFIKQIYGHSYLADIIVLTFPFLIFKTGQKISTNQKYLNLILIILFIAVLVITNSRSGIIATTIGIIALKSTNKVQKIIKLLVTTLLLIFLIISTTPKYQNKFNKTIIGDRDKYWSIALKGFLDSPLIGNGPNTFSLIRRQKQDEPVITSVTHSSIFTFLCENGLLFTIPFFILIIYGLLESKKNNNVFFATSIIAISHSLLDPTWNSPGIFIISLYLIFYYLYFSKKLKNKKNISPIILGLTIFCSIFFVFDTISNQLLIKHRYESSLIFNPFNFNSRIEILKTTNQESELWQKNFQFLLRYFSKNEAVYKTLIDITPFPKNEKYYYQLFDLNPKESFYYYLLLLNSTKKNNDLLRLETLLNYLDKNFKENEIPTKYAIPISKESYNYAVSTYPNNKSKSLFYFNLATKLFPISGFYQVELSNALWNTNQKEAAINQLSINCQKYASAKDQCKTYLNAQQNKAFYQPGTEEYIDYINNVLN</sequence>
<evidence type="ECO:0000256" key="5">
    <source>
        <dbReference type="SAM" id="Phobius"/>
    </source>
</evidence>
<dbReference type="PANTHER" id="PTHR37422">
    <property type="entry name" value="TEICHURONIC ACID BIOSYNTHESIS PROTEIN TUAE"/>
    <property type="match status" value="1"/>
</dbReference>
<evidence type="ECO:0000313" key="7">
    <source>
        <dbReference type="EMBL" id="MPM43108.1"/>
    </source>
</evidence>
<reference evidence="7" key="1">
    <citation type="submission" date="2019-08" db="EMBL/GenBank/DDBJ databases">
        <authorList>
            <person name="Kucharzyk K."/>
            <person name="Murdoch R.W."/>
            <person name="Higgins S."/>
            <person name="Loffler F."/>
        </authorList>
    </citation>
    <scope>NUCLEOTIDE SEQUENCE</scope>
</reference>
<feature type="transmembrane region" description="Helical" evidence="5">
    <location>
        <begin position="213"/>
        <end position="231"/>
    </location>
</feature>
<evidence type="ECO:0000256" key="2">
    <source>
        <dbReference type="ARBA" id="ARBA00022692"/>
    </source>
</evidence>
<accession>A0A644ZRU5</accession>
<dbReference type="Pfam" id="PF04932">
    <property type="entry name" value="Wzy_C"/>
    <property type="match status" value="1"/>
</dbReference>
<evidence type="ECO:0000256" key="1">
    <source>
        <dbReference type="ARBA" id="ARBA00004141"/>
    </source>
</evidence>
<protein>
    <recommendedName>
        <fullName evidence="6">O-antigen ligase-related domain-containing protein</fullName>
    </recommendedName>
</protein>
<feature type="transmembrane region" description="Helical" evidence="5">
    <location>
        <begin position="107"/>
        <end position="129"/>
    </location>
</feature>
<comment type="subcellular location">
    <subcellularLocation>
        <location evidence="1">Membrane</location>
        <topology evidence="1">Multi-pass membrane protein</topology>
    </subcellularLocation>
</comment>
<dbReference type="PANTHER" id="PTHR37422:SF13">
    <property type="entry name" value="LIPOPOLYSACCHARIDE BIOSYNTHESIS PROTEIN PA4999-RELATED"/>
    <property type="match status" value="1"/>
</dbReference>
<feature type="transmembrane region" description="Helical" evidence="5">
    <location>
        <begin position="372"/>
        <end position="390"/>
    </location>
</feature>
<feature type="transmembrane region" description="Helical" evidence="5">
    <location>
        <begin position="141"/>
        <end position="160"/>
    </location>
</feature>
<dbReference type="GO" id="GO:0016020">
    <property type="term" value="C:membrane"/>
    <property type="evidence" value="ECO:0007669"/>
    <property type="project" value="UniProtKB-SubCell"/>
</dbReference>
<feature type="transmembrane region" description="Helical" evidence="5">
    <location>
        <begin position="54"/>
        <end position="71"/>
    </location>
</feature>
<feature type="transmembrane region" description="Helical" evidence="5">
    <location>
        <begin position="77"/>
        <end position="95"/>
    </location>
</feature>